<feature type="coiled-coil region" evidence="1">
    <location>
        <begin position="155"/>
        <end position="182"/>
    </location>
</feature>
<evidence type="ECO:0000313" key="4">
    <source>
        <dbReference type="Proteomes" id="UP000279236"/>
    </source>
</evidence>
<protein>
    <submittedName>
        <fullName evidence="3">Uncharacterized protein</fullName>
    </submittedName>
</protein>
<feature type="region of interest" description="Disordered" evidence="2">
    <location>
        <begin position="1"/>
        <end position="69"/>
    </location>
</feature>
<accession>A0A427XQM1</accession>
<evidence type="ECO:0000313" key="3">
    <source>
        <dbReference type="EMBL" id="RSH81115.1"/>
    </source>
</evidence>
<proteinExistence type="predicted"/>
<dbReference type="OrthoDB" id="2593363at2759"/>
<gene>
    <name evidence="3" type="ORF">EHS24_008549</name>
</gene>
<dbReference type="RefSeq" id="XP_028475834.1">
    <property type="nucleotide sequence ID" value="XM_028623860.1"/>
</dbReference>
<dbReference type="EMBL" id="RSCE01000007">
    <property type="protein sequence ID" value="RSH81115.1"/>
    <property type="molecule type" value="Genomic_DNA"/>
</dbReference>
<sequence>MGRSKPRTNKRPPPKLNRKAGAPPQGIPLATLPSLPTPSSTPPAQGTPFFDPATASLFPPASALDPTHPSFPTAFQNWSTSALSQLGQLPRLTPSQLSAIAGAAAGVGDAGLFSAAAAAGGVGVGMGMGVGVGVGVGAGAGQGLPIDLPASLAALFEAKLTLDREKAKLMRMQKELKGYREGVAAAVGAGKGKEVAVDDELGECTCGRNG</sequence>
<dbReference type="GeneID" id="39593092"/>
<organism evidence="3 4">
    <name type="scientific">Apiotrichum porosum</name>
    <dbReference type="NCBI Taxonomy" id="105984"/>
    <lineage>
        <taxon>Eukaryota</taxon>
        <taxon>Fungi</taxon>
        <taxon>Dikarya</taxon>
        <taxon>Basidiomycota</taxon>
        <taxon>Agaricomycotina</taxon>
        <taxon>Tremellomycetes</taxon>
        <taxon>Trichosporonales</taxon>
        <taxon>Trichosporonaceae</taxon>
        <taxon>Apiotrichum</taxon>
    </lineage>
</organism>
<dbReference type="AlphaFoldDB" id="A0A427XQM1"/>
<dbReference type="STRING" id="105984.A0A427XQM1"/>
<reference evidence="3 4" key="1">
    <citation type="submission" date="2018-11" db="EMBL/GenBank/DDBJ databases">
        <title>Genome sequence of Apiotrichum porosum DSM 27194.</title>
        <authorList>
            <person name="Aliyu H."/>
            <person name="Gorte O."/>
            <person name="Ochsenreither K."/>
        </authorList>
    </citation>
    <scope>NUCLEOTIDE SEQUENCE [LARGE SCALE GENOMIC DNA]</scope>
    <source>
        <strain evidence="3 4">DSM 27194</strain>
    </source>
</reference>
<keyword evidence="4" id="KW-1185">Reference proteome</keyword>
<feature type="compositionally biased region" description="Basic residues" evidence="2">
    <location>
        <begin position="1"/>
        <end position="18"/>
    </location>
</feature>
<name>A0A427XQM1_9TREE</name>
<evidence type="ECO:0000256" key="1">
    <source>
        <dbReference type="SAM" id="Coils"/>
    </source>
</evidence>
<dbReference type="Proteomes" id="UP000279236">
    <property type="component" value="Unassembled WGS sequence"/>
</dbReference>
<comment type="caution">
    <text evidence="3">The sequence shown here is derived from an EMBL/GenBank/DDBJ whole genome shotgun (WGS) entry which is preliminary data.</text>
</comment>
<keyword evidence="1" id="KW-0175">Coiled coil</keyword>
<evidence type="ECO:0000256" key="2">
    <source>
        <dbReference type="SAM" id="MobiDB-lite"/>
    </source>
</evidence>